<feature type="non-terminal residue" evidence="2">
    <location>
        <position position="68"/>
    </location>
</feature>
<reference evidence="2 3" key="1">
    <citation type="journal article" date="2023" name="Sci. Data">
        <title>Genome assembly of the Korean intertidal mud-creeper Batillaria attramentaria.</title>
        <authorList>
            <person name="Patra A.K."/>
            <person name="Ho P.T."/>
            <person name="Jun S."/>
            <person name="Lee S.J."/>
            <person name="Kim Y."/>
            <person name="Won Y.J."/>
        </authorList>
    </citation>
    <scope>NUCLEOTIDE SEQUENCE [LARGE SCALE GENOMIC DNA]</scope>
    <source>
        <strain evidence="2">Wonlab-2016</strain>
    </source>
</reference>
<dbReference type="AlphaFoldDB" id="A0ABD0K2U9"/>
<feature type="non-terminal residue" evidence="2">
    <location>
        <position position="1"/>
    </location>
</feature>
<name>A0ABD0K2U9_9CAEN</name>
<organism evidence="2 3">
    <name type="scientific">Batillaria attramentaria</name>
    <dbReference type="NCBI Taxonomy" id="370345"/>
    <lineage>
        <taxon>Eukaryota</taxon>
        <taxon>Metazoa</taxon>
        <taxon>Spiralia</taxon>
        <taxon>Lophotrochozoa</taxon>
        <taxon>Mollusca</taxon>
        <taxon>Gastropoda</taxon>
        <taxon>Caenogastropoda</taxon>
        <taxon>Sorbeoconcha</taxon>
        <taxon>Cerithioidea</taxon>
        <taxon>Batillariidae</taxon>
        <taxon>Batillaria</taxon>
    </lineage>
</organism>
<gene>
    <name evidence="2" type="ORF">BaRGS_00027444</name>
</gene>
<evidence type="ECO:0000313" key="2">
    <source>
        <dbReference type="EMBL" id="KAK7481364.1"/>
    </source>
</evidence>
<feature type="region of interest" description="Disordered" evidence="1">
    <location>
        <begin position="49"/>
        <end position="68"/>
    </location>
</feature>
<accession>A0ABD0K2U9</accession>
<evidence type="ECO:0000313" key="3">
    <source>
        <dbReference type="Proteomes" id="UP001519460"/>
    </source>
</evidence>
<sequence>TLAHSPVKCITAVASPVKTAKHMSITFTMTGSLLNGKYRFLKTVTSKLNSKSSEQRRDHSQPRAYCFK</sequence>
<evidence type="ECO:0000256" key="1">
    <source>
        <dbReference type="SAM" id="MobiDB-lite"/>
    </source>
</evidence>
<comment type="caution">
    <text evidence="2">The sequence shown here is derived from an EMBL/GenBank/DDBJ whole genome shotgun (WGS) entry which is preliminary data.</text>
</comment>
<protein>
    <submittedName>
        <fullName evidence="2">Uncharacterized protein</fullName>
    </submittedName>
</protein>
<proteinExistence type="predicted"/>
<keyword evidence="3" id="KW-1185">Reference proteome</keyword>
<dbReference type="Proteomes" id="UP001519460">
    <property type="component" value="Unassembled WGS sequence"/>
</dbReference>
<dbReference type="EMBL" id="JACVVK020000264">
    <property type="protein sequence ID" value="KAK7481364.1"/>
    <property type="molecule type" value="Genomic_DNA"/>
</dbReference>